<comment type="caution">
    <text evidence="2">The sequence shown here is derived from an EMBL/GenBank/DDBJ whole genome shotgun (WGS) entry which is preliminary data.</text>
</comment>
<keyword evidence="1" id="KW-1133">Transmembrane helix</keyword>
<keyword evidence="1" id="KW-0472">Membrane</keyword>
<organism evidence="2 3">
    <name type="scientific">Pseudoalteromonas tunicata D2</name>
    <dbReference type="NCBI Taxonomy" id="87626"/>
    <lineage>
        <taxon>Bacteria</taxon>
        <taxon>Pseudomonadati</taxon>
        <taxon>Pseudomonadota</taxon>
        <taxon>Gammaproteobacteria</taxon>
        <taxon>Alteromonadales</taxon>
        <taxon>Pseudoalteromonadaceae</taxon>
        <taxon>Pseudoalteromonas</taxon>
    </lineage>
</organism>
<evidence type="ECO:0000313" key="2">
    <source>
        <dbReference type="EMBL" id="EAR28586.1"/>
    </source>
</evidence>
<accession>A4CB28</accession>
<sequence>MHCLVRDCRLESDTGGQKNGQIYKNRNSTASLCLRQAPLIRKCKKCNCAIHPIEKVGTGGNYSTYTCPVCGANVSMGRTKSVLVFIGLAFIAFAVAYFYKHHVR</sequence>
<dbReference type="Proteomes" id="UP000006201">
    <property type="component" value="Unassembled WGS sequence"/>
</dbReference>
<dbReference type="AlphaFoldDB" id="A4CB28"/>
<proteinExistence type="predicted"/>
<name>A4CB28_9GAMM</name>
<protein>
    <submittedName>
        <fullName evidence="2">Uncharacterized protein</fullName>
    </submittedName>
</protein>
<reference evidence="2 3" key="1">
    <citation type="submission" date="2006-02" db="EMBL/GenBank/DDBJ databases">
        <authorList>
            <person name="Moran M.A."/>
            <person name="Kjelleberg S."/>
            <person name="Egan S."/>
            <person name="Saunders N."/>
            <person name="Thomas T."/>
            <person name="Ferriera S."/>
            <person name="Johnson J."/>
            <person name="Kravitz S."/>
            <person name="Halpern A."/>
            <person name="Remington K."/>
            <person name="Beeson K."/>
            <person name="Tran B."/>
            <person name="Rogers Y.-H."/>
            <person name="Friedman R."/>
            <person name="Venter J.C."/>
        </authorList>
    </citation>
    <scope>NUCLEOTIDE SEQUENCE [LARGE SCALE GENOMIC DNA]</scope>
    <source>
        <strain evidence="2 3">D2</strain>
    </source>
</reference>
<keyword evidence="1" id="KW-0812">Transmembrane</keyword>
<keyword evidence="3" id="KW-1185">Reference proteome</keyword>
<evidence type="ECO:0000313" key="3">
    <source>
        <dbReference type="Proteomes" id="UP000006201"/>
    </source>
</evidence>
<dbReference type="RefSeq" id="WP_009840413.1">
    <property type="nucleotide sequence ID" value="NZ_CH959301.1"/>
</dbReference>
<dbReference type="HOGENOM" id="CLU_2247798_0_0_6"/>
<evidence type="ECO:0000256" key="1">
    <source>
        <dbReference type="SAM" id="Phobius"/>
    </source>
</evidence>
<feature type="transmembrane region" description="Helical" evidence="1">
    <location>
        <begin position="82"/>
        <end position="99"/>
    </location>
</feature>
<gene>
    <name evidence="2" type="ORF">PTD2_22262</name>
</gene>
<dbReference type="EMBL" id="AAOH01000004">
    <property type="protein sequence ID" value="EAR28586.1"/>
    <property type="molecule type" value="Genomic_DNA"/>
</dbReference>
<dbReference type="STRING" id="87626.PTD2_22262"/>